<dbReference type="SMART" id="SM00042">
    <property type="entry name" value="CUB"/>
    <property type="match status" value="2"/>
</dbReference>
<feature type="signal peptide" evidence="6">
    <location>
        <begin position="1"/>
        <end position="19"/>
    </location>
</feature>
<feature type="transmembrane region" description="Helical" evidence="5">
    <location>
        <begin position="439"/>
        <end position="466"/>
    </location>
</feature>
<comment type="caution">
    <text evidence="3">Lacks conserved residue(s) required for the propagation of feature annotation.</text>
</comment>
<dbReference type="SUPFAM" id="SSF49854">
    <property type="entry name" value="Spermadhesin, CUB domain"/>
    <property type="match status" value="2"/>
</dbReference>
<dbReference type="OrthoDB" id="6144735at2759"/>
<feature type="region of interest" description="Disordered" evidence="4">
    <location>
        <begin position="267"/>
        <end position="286"/>
    </location>
</feature>
<proteinExistence type="predicted"/>
<sequence>MTKFCWLILLSTCFAKVYSQCSGSTLVVELQLFTTIYIESPNFQSGNYSQNLNCSWRVITSLNASSLLYRVQLKAMMNTIDILKIFKGLDDTGEVLIDTTNNDSPDRTLSGTASVEGLYVQFTSDDNPTNNGKGFTLNIIEASDMSGTACSNTSFLEAESTPKFITSPKFPNNYLDDTKCLWNISCTDNSVIVISVIYMDIEEQSSDSCYDSLKIGDSGELCASDQWHNKSLYAYNDSVSINFISDNQQNKRGFVLSYMMLMKDSKTTENIEEQKSSTQPQAASKSSLSITTSSQIIVTVDSSTELANTSLLFSTITELPSTIETTDQSTTTKDSSSSLFSTILEESKSTDSNVSSTHTRSTSLLSTTTFTQTTDTTDSTTWPQSTSIASPTTIDSVTAETSSIFSTIALETTTEDIEQFTTIIAKSEVENQSTLPSAAVGGIITAAIIGVAGLGALLAVIAYLMIKYTGGKHEKNTNLRNTTNTRVTDNGTPSWITLIDTMKRPGYDPVFLDIDNT</sequence>
<reference evidence="8 9" key="1">
    <citation type="submission" date="2020-06" db="EMBL/GenBank/DDBJ databases">
        <authorList>
            <person name="Li R."/>
            <person name="Bekaert M."/>
        </authorList>
    </citation>
    <scope>NUCLEOTIDE SEQUENCE [LARGE SCALE GENOMIC DNA]</scope>
    <source>
        <strain evidence="9">wild</strain>
    </source>
</reference>
<dbReference type="InterPro" id="IPR035914">
    <property type="entry name" value="Sperma_CUB_dom_sf"/>
</dbReference>
<dbReference type="Pfam" id="PF00431">
    <property type="entry name" value="CUB"/>
    <property type="match status" value="1"/>
</dbReference>
<evidence type="ECO:0000256" key="4">
    <source>
        <dbReference type="SAM" id="MobiDB-lite"/>
    </source>
</evidence>
<protein>
    <submittedName>
        <fullName evidence="8">CUBN</fullName>
    </submittedName>
</protein>
<keyword evidence="9" id="KW-1185">Reference proteome</keyword>
<dbReference type="Proteomes" id="UP000507470">
    <property type="component" value="Unassembled WGS sequence"/>
</dbReference>
<dbReference type="PROSITE" id="PS01180">
    <property type="entry name" value="CUB"/>
    <property type="match status" value="2"/>
</dbReference>
<gene>
    <name evidence="8" type="ORF">MCOR_51998</name>
</gene>
<organism evidence="8 9">
    <name type="scientific">Mytilus coruscus</name>
    <name type="common">Sea mussel</name>
    <dbReference type="NCBI Taxonomy" id="42192"/>
    <lineage>
        <taxon>Eukaryota</taxon>
        <taxon>Metazoa</taxon>
        <taxon>Spiralia</taxon>
        <taxon>Lophotrochozoa</taxon>
        <taxon>Mollusca</taxon>
        <taxon>Bivalvia</taxon>
        <taxon>Autobranchia</taxon>
        <taxon>Pteriomorphia</taxon>
        <taxon>Mytilida</taxon>
        <taxon>Mytiloidea</taxon>
        <taxon>Mytilidae</taxon>
        <taxon>Mytilinae</taxon>
        <taxon>Mytilus</taxon>
    </lineage>
</organism>
<keyword evidence="5" id="KW-0472">Membrane</keyword>
<evidence type="ECO:0000313" key="9">
    <source>
        <dbReference type="Proteomes" id="UP000507470"/>
    </source>
</evidence>
<keyword evidence="5" id="KW-1133">Transmembrane helix</keyword>
<evidence type="ECO:0000259" key="7">
    <source>
        <dbReference type="PROSITE" id="PS01180"/>
    </source>
</evidence>
<accession>A0A6J8EH69</accession>
<feature type="domain" description="CUB" evidence="7">
    <location>
        <begin position="21"/>
        <end position="142"/>
    </location>
</feature>
<evidence type="ECO:0000256" key="1">
    <source>
        <dbReference type="ARBA" id="ARBA00022737"/>
    </source>
</evidence>
<dbReference type="EMBL" id="CACVKT020009049">
    <property type="protein sequence ID" value="CAC5419688.1"/>
    <property type="molecule type" value="Genomic_DNA"/>
</dbReference>
<dbReference type="PANTHER" id="PTHR24251">
    <property type="entry name" value="OVOCHYMASE-RELATED"/>
    <property type="match status" value="1"/>
</dbReference>
<name>A0A6J8EH69_MYTCO</name>
<evidence type="ECO:0000256" key="5">
    <source>
        <dbReference type="SAM" id="Phobius"/>
    </source>
</evidence>
<dbReference type="InterPro" id="IPR000859">
    <property type="entry name" value="CUB_dom"/>
</dbReference>
<feature type="chain" id="PRO_5027058624" evidence="6">
    <location>
        <begin position="20"/>
        <end position="517"/>
    </location>
</feature>
<dbReference type="Gene3D" id="2.60.120.290">
    <property type="entry name" value="Spermadhesin, CUB domain"/>
    <property type="match status" value="2"/>
</dbReference>
<evidence type="ECO:0000313" key="8">
    <source>
        <dbReference type="EMBL" id="CAC5419688.1"/>
    </source>
</evidence>
<feature type="domain" description="CUB" evidence="7">
    <location>
        <begin position="150"/>
        <end position="261"/>
    </location>
</feature>
<keyword evidence="1" id="KW-0677">Repeat</keyword>
<dbReference type="AlphaFoldDB" id="A0A6J8EH69"/>
<dbReference type="CDD" id="cd00041">
    <property type="entry name" value="CUB"/>
    <property type="match status" value="1"/>
</dbReference>
<keyword evidence="6" id="KW-0732">Signal</keyword>
<evidence type="ECO:0000256" key="2">
    <source>
        <dbReference type="ARBA" id="ARBA00023157"/>
    </source>
</evidence>
<evidence type="ECO:0000256" key="6">
    <source>
        <dbReference type="SAM" id="SignalP"/>
    </source>
</evidence>
<evidence type="ECO:0000256" key="3">
    <source>
        <dbReference type="PROSITE-ProRule" id="PRU00059"/>
    </source>
</evidence>
<keyword evidence="2" id="KW-1015">Disulfide bond</keyword>
<keyword evidence="5" id="KW-0812">Transmembrane</keyword>
<dbReference type="PANTHER" id="PTHR24251:SF30">
    <property type="entry name" value="MEMBRANE FRIZZLED-RELATED PROTEIN"/>
    <property type="match status" value="1"/>
</dbReference>